<evidence type="ECO:0000313" key="12">
    <source>
        <dbReference type="EMBL" id="CAE0057530.1"/>
    </source>
</evidence>
<comment type="similarity">
    <text evidence="2 6">Belongs to the class-I pyridoxal-phosphate-dependent aminotransferase family.</text>
</comment>
<sequence>MDMDLLLFCGNLALTRRSAYPMRAKEDSGAPSFRIIESSKRAKQTINPIREFVQADPPRKLPEGRSLIKLSNGDPTTYGNLRPPKEVVAHLASTISEGVADGYSLSMGSIAARESIATWATETAAKSSTSKVSYSTKDCFLAAGASGALECALGTIADEGDNILVPAPGFPLFRTIAGGYGIETRRYKLDPEKLWEIDLETIESAADDRTRAILINNPSNPCGSVYSRQHCEDIAQLAARLQIPILCDEIYADMTFGSSEFTPMASVCSGVPVLTVGGISKKFVVPGWRLGWILVHDPVDALDEVRVGLRKMTTRMLCPATPMQNTVEYMLSGFSGHLKDLMKVLEENAALTESRLNAVPGLNCIHPQGAMYAMVMVDTAALGFTDDYHFAEKLIEEEAVEVLPGRCFEADNSFRVVYSAPAAILEEAFDRIDAFCRRHIGNE</sequence>
<dbReference type="GO" id="GO:0004838">
    <property type="term" value="F:L-tyrosine-2-oxoglutarate transaminase activity"/>
    <property type="evidence" value="ECO:0007669"/>
    <property type="project" value="TreeGrafter"/>
</dbReference>
<dbReference type="PRINTS" id="PR00753">
    <property type="entry name" value="ACCSYNTHASE"/>
</dbReference>
<organism evidence="11">
    <name type="scientific">Rhodosorus marinus</name>
    <dbReference type="NCBI Taxonomy" id="101924"/>
    <lineage>
        <taxon>Eukaryota</taxon>
        <taxon>Rhodophyta</taxon>
        <taxon>Stylonematophyceae</taxon>
        <taxon>Stylonematales</taxon>
        <taxon>Stylonemataceae</taxon>
        <taxon>Rhodosorus</taxon>
    </lineage>
</organism>
<dbReference type="GO" id="GO:0006572">
    <property type="term" value="P:L-tyrosine catabolic process"/>
    <property type="evidence" value="ECO:0007669"/>
    <property type="project" value="TreeGrafter"/>
</dbReference>
<gene>
    <name evidence="9" type="ORF">RMAR00112_LOCUS25574</name>
    <name evidence="10" type="ORF">RMAR00112_LOCUS25577</name>
    <name evidence="11" type="ORF">RMAR00112_LOCUS25580</name>
    <name evidence="12" type="ORF">RMAR00112_LOCUS25584</name>
</gene>
<evidence type="ECO:0000256" key="1">
    <source>
        <dbReference type="ARBA" id="ARBA00001933"/>
    </source>
</evidence>
<dbReference type="AlphaFoldDB" id="A0A7S3A1A9"/>
<dbReference type="InterPro" id="IPR005958">
    <property type="entry name" value="TyrNic_aminoTrfase"/>
</dbReference>
<dbReference type="SUPFAM" id="SSF53383">
    <property type="entry name" value="PLP-dependent transferases"/>
    <property type="match status" value="1"/>
</dbReference>
<protein>
    <recommendedName>
        <fullName evidence="8">Aminotransferase class I/classII large domain-containing protein</fullName>
    </recommendedName>
</protein>
<evidence type="ECO:0000256" key="4">
    <source>
        <dbReference type="ARBA" id="ARBA00022679"/>
    </source>
</evidence>
<accession>A0A7S3A1A9</accession>
<dbReference type="EMBL" id="HBHW01033120">
    <property type="protein sequence ID" value="CAE0057520.1"/>
    <property type="molecule type" value="Transcribed_RNA"/>
</dbReference>
<proteinExistence type="inferred from homology"/>
<evidence type="ECO:0000313" key="9">
    <source>
        <dbReference type="EMBL" id="CAE0057520.1"/>
    </source>
</evidence>
<name>A0A7S3A1A9_9RHOD</name>
<reference evidence="11" key="1">
    <citation type="submission" date="2021-01" db="EMBL/GenBank/DDBJ databases">
        <authorList>
            <person name="Corre E."/>
            <person name="Pelletier E."/>
            <person name="Niang G."/>
            <person name="Scheremetjew M."/>
            <person name="Finn R."/>
            <person name="Kale V."/>
            <person name="Holt S."/>
            <person name="Cochrane G."/>
            <person name="Meng A."/>
            <person name="Brown T."/>
            <person name="Cohen L."/>
        </authorList>
    </citation>
    <scope>NUCLEOTIDE SEQUENCE</scope>
    <source>
        <strain evidence="11">CCMP 769</strain>
    </source>
</reference>
<evidence type="ECO:0000313" key="11">
    <source>
        <dbReference type="EMBL" id="CAE0057526.1"/>
    </source>
</evidence>
<dbReference type="CDD" id="cd00609">
    <property type="entry name" value="AAT_like"/>
    <property type="match status" value="1"/>
</dbReference>
<feature type="domain" description="Aminotransferase class I/classII large" evidence="8">
    <location>
        <begin position="67"/>
        <end position="432"/>
    </location>
</feature>
<keyword evidence="4" id="KW-0808">Transferase</keyword>
<keyword evidence="3" id="KW-0032">Aminotransferase</keyword>
<dbReference type="PIRSF" id="PIRSF000517">
    <property type="entry name" value="Tyr_transaminase"/>
    <property type="match status" value="1"/>
</dbReference>
<dbReference type="PANTHER" id="PTHR45744:SF2">
    <property type="entry name" value="TYROSINE AMINOTRANSFERASE"/>
    <property type="match status" value="1"/>
</dbReference>
<dbReference type="InterPro" id="IPR015422">
    <property type="entry name" value="PyrdxlP-dep_Trfase_small"/>
</dbReference>
<evidence type="ECO:0000256" key="7">
    <source>
        <dbReference type="PIRSR" id="PIRSR000517-1"/>
    </source>
</evidence>
<dbReference type="GO" id="GO:0030170">
    <property type="term" value="F:pyridoxal phosphate binding"/>
    <property type="evidence" value="ECO:0007669"/>
    <property type="project" value="InterPro"/>
</dbReference>
<dbReference type="PANTHER" id="PTHR45744">
    <property type="entry name" value="TYROSINE AMINOTRANSFERASE"/>
    <property type="match status" value="1"/>
</dbReference>
<keyword evidence="5 6" id="KW-0663">Pyridoxal phosphate</keyword>
<evidence type="ECO:0000259" key="8">
    <source>
        <dbReference type="Pfam" id="PF00155"/>
    </source>
</evidence>
<comment type="cofactor">
    <cofactor evidence="1 6 7">
        <name>pyridoxal 5'-phosphate</name>
        <dbReference type="ChEBI" id="CHEBI:597326"/>
    </cofactor>
</comment>
<dbReference type="InterPro" id="IPR004838">
    <property type="entry name" value="NHTrfase_class1_PyrdxlP-BS"/>
</dbReference>
<feature type="modified residue" description="N6-(pyridoxal phosphate)lysine" evidence="7">
    <location>
        <position position="281"/>
    </location>
</feature>
<dbReference type="InterPro" id="IPR015421">
    <property type="entry name" value="PyrdxlP-dep_Trfase_major"/>
</dbReference>
<evidence type="ECO:0000256" key="2">
    <source>
        <dbReference type="ARBA" id="ARBA00007441"/>
    </source>
</evidence>
<dbReference type="InterPro" id="IPR015424">
    <property type="entry name" value="PyrdxlP-dep_Trfase"/>
</dbReference>
<evidence type="ECO:0000256" key="5">
    <source>
        <dbReference type="ARBA" id="ARBA00022898"/>
    </source>
</evidence>
<dbReference type="Pfam" id="PF00155">
    <property type="entry name" value="Aminotran_1_2"/>
    <property type="match status" value="1"/>
</dbReference>
<dbReference type="InterPro" id="IPR004839">
    <property type="entry name" value="Aminotransferase_I/II_large"/>
</dbReference>
<dbReference type="EMBL" id="HBHW01033123">
    <property type="protein sequence ID" value="CAE0057523.1"/>
    <property type="molecule type" value="Transcribed_RNA"/>
</dbReference>
<dbReference type="NCBIfam" id="TIGR01265">
    <property type="entry name" value="tyr_nico_aTase"/>
    <property type="match status" value="1"/>
</dbReference>
<dbReference type="PROSITE" id="PS00105">
    <property type="entry name" value="AA_TRANSFER_CLASS_1"/>
    <property type="match status" value="1"/>
</dbReference>
<dbReference type="Gene3D" id="3.90.1150.10">
    <property type="entry name" value="Aspartate Aminotransferase, domain 1"/>
    <property type="match status" value="1"/>
</dbReference>
<dbReference type="EMBL" id="HBHW01033127">
    <property type="protein sequence ID" value="CAE0057526.1"/>
    <property type="molecule type" value="Transcribed_RNA"/>
</dbReference>
<evidence type="ECO:0000256" key="6">
    <source>
        <dbReference type="PIRNR" id="PIRNR000517"/>
    </source>
</evidence>
<dbReference type="EMBL" id="HBHW01033132">
    <property type="protein sequence ID" value="CAE0057530.1"/>
    <property type="molecule type" value="Transcribed_RNA"/>
</dbReference>
<dbReference type="Gene3D" id="3.40.640.10">
    <property type="entry name" value="Type I PLP-dependent aspartate aminotransferase-like (Major domain)"/>
    <property type="match status" value="1"/>
</dbReference>
<evidence type="ECO:0000256" key="3">
    <source>
        <dbReference type="ARBA" id="ARBA00022576"/>
    </source>
</evidence>
<evidence type="ECO:0000313" key="10">
    <source>
        <dbReference type="EMBL" id="CAE0057523.1"/>
    </source>
</evidence>